<dbReference type="RefSeq" id="XP_056523036.1">
    <property type="nucleotide sequence ID" value="XM_056663979.1"/>
</dbReference>
<reference evidence="1" key="1">
    <citation type="submission" date="2022-11" db="EMBL/GenBank/DDBJ databases">
        <authorList>
            <person name="Petersen C."/>
        </authorList>
    </citation>
    <scope>NUCLEOTIDE SEQUENCE</scope>
    <source>
        <strain evidence="1">IBT 22155</strain>
    </source>
</reference>
<protein>
    <submittedName>
        <fullName evidence="1">Uncharacterized protein</fullName>
    </submittedName>
</protein>
<name>A0A9W9L615_9EURO</name>
<dbReference type="Proteomes" id="UP001149079">
    <property type="component" value="Unassembled WGS sequence"/>
</dbReference>
<dbReference type="EMBL" id="JAPQKL010000003">
    <property type="protein sequence ID" value="KAJ5138387.1"/>
    <property type="molecule type" value="Genomic_DNA"/>
</dbReference>
<gene>
    <name evidence="1" type="ORF">N7515_003235</name>
</gene>
<sequence length="208" mass="23239">MSVHSADDKAQANPWSAMIPYRPMTQAVDGYHQVAIPWAKSSGFVPSHEVCEPSTHQQAMAKLVTDMKDKMTLSEGMSVAPEPKGTLKFIEALLDAHKRQLAAMLAARKGDRRCRVKKATNGNNRVAKASDFEYTEFELIMPDTAPYKLVFGQKPRHGDRRLPRDCPRRVQDDENKVRLPAIENTSDEMVIEGNNSMNEGIGLTFPTN</sequence>
<evidence type="ECO:0000313" key="1">
    <source>
        <dbReference type="EMBL" id="KAJ5138387.1"/>
    </source>
</evidence>
<accession>A0A9W9L615</accession>
<organism evidence="1 2">
    <name type="scientific">Penicillium bovifimosum</name>
    <dbReference type="NCBI Taxonomy" id="126998"/>
    <lineage>
        <taxon>Eukaryota</taxon>
        <taxon>Fungi</taxon>
        <taxon>Dikarya</taxon>
        <taxon>Ascomycota</taxon>
        <taxon>Pezizomycotina</taxon>
        <taxon>Eurotiomycetes</taxon>
        <taxon>Eurotiomycetidae</taxon>
        <taxon>Eurotiales</taxon>
        <taxon>Aspergillaceae</taxon>
        <taxon>Penicillium</taxon>
    </lineage>
</organism>
<proteinExistence type="predicted"/>
<dbReference type="AlphaFoldDB" id="A0A9W9L615"/>
<evidence type="ECO:0000313" key="2">
    <source>
        <dbReference type="Proteomes" id="UP001149079"/>
    </source>
</evidence>
<dbReference type="GeneID" id="81403149"/>
<keyword evidence="2" id="KW-1185">Reference proteome</keyword>
<reference evidence="1" key="2">
    <citation type="journal article" date="2023" name="IMA Fungus">
        <title>Comparative genomic study of the Penicillium genus elucidates a diverse pangenome and 15 lateral gene transfer events.</title>
        <authorList>
            <person name="Petersen C."/>
            <person name="Sorensen T."/>
            <person name="Nielsen M.R."/>
            <person name="Sondergaard T.E."/>
            <person name="Sorensen J.L."/>
            <person name="Fitzpatrick D.A."/>
            <person name="Frisvad J.C."/>
            <person name="Nielsen K.L."/>
        </authorList>
    </citation>
    <scope>NUCLEOTIDE SEQUENCE</scope>
    <source>
        <strain evidence="1">IBT 22155</strain>
    </source>
</reference>
<comment type="caution">
    <text evidence="1">The sequence shown here is derived from an EMBL/GenBank/DDBJ whole genome shotgun (WGS) entry which is preliminary data.</text>
</comment>